<dbReference type="PROSITE" id="PS00211">
    <property type="entry name" value="ABC_TRANSPORTER_1"/>
    <property type="match status" value="1"/>
</dbReference>
<keyword evidence="5 7" id="KW-0067">ATP-binding</keyword>
<dbReference type="InterPro" id="IPR003439">
    <property type="entry name" value="ABC_transporter-like_ATP-bd"/>
</dbReference>
<dbReference type="Pfam" id="PF00005">
    <property type="entry name" value="ABC_tran"/>
    <property type="match status" value="1"/>
</dbReference>
<dbReference type="InterPro" id="IPR050763">
    <property type="entry name" value="ABC_transporter_ATP-binding"/>
</dbReference>
<comment type="caution">
    <text evidence="7">The sequence shown here is derived from an EMBL/GenBank/DDBJ whole genome shotgun (WGS) entry which is preliminary data.</text>
</comment>
<evidence type="ECO:0000256" key="5">
    <source>
        <dbReference type="ARBA" id="ARBA00022840"/>
    </source>
</evidence>
<evidence type="ECO:0000256" key="4">
    <source>
        <dbReference type="ARBA" id="ARBA00022741"/>
    </source>
</evidence>
<keyword evidence="2" id="KW-0813">Transport</keyword>
<evidence type="ECO:0000313" key="8">
    <source>
        <dbReference type="Proteomes" id="UP001165069"/>
    </source>
</evidence>
<reference evidence="7 8" key="1">
    <citation type="journal article" date="2023" name="Antonie Van Leeuwenhoek">
        <title>Mesoterricola silvestris gen. nov., sp. nov., Mesoterricola sediminis sp. nov., Geothrix oryzae sp. nov., Geothrix edaphica sp. nov., Geothrix rubra sp. nov., and Geothrix limicola sp. nov., six novel members of Acidobacteriota isolated from soils.</title>
        <authorList>
            <person name="Itoh H."/>
            <person name="Sugisawa Y."/>
            <person name="Mise K."/>
            <person name="Xu Z."/>
            <person name="Kuniyasu M."/>
            <person name="Ushijima N."/>
            <person name="Kawano K."/>
            <person name="Kobayashi E."/>
            <person name="Shiratori Y."/>
            <person name="Masuda Y."/>
            <person name="Senoo K."/>
        </authorList>
    </citation>
    <scope>NUCLEOTIDE SEQUENCE [LARGE SCALE GENOMIC DNA]</scope>
    <source>
        <strain evidence="7 8">Red804</strain>
    </source>
</reference>
<evidence type="ECO:0000256" key="3">
    <source>
        <dbReference type="ARBA" id="ARBA00022458"/>
    </source>
</evidence>
<dbReference type="InterPro" id="IPR003593">
    <property type="entry name" value="AAA+_ATPase"/>
</dbReference>
<dbReference type="PANTHER" id="PTHR42711">
    <property type="entry name" value="ABC TRANSPORTER ATP-BINDING PROTEIN"/>
    <property type="match status" value="1"/>
</dbReference>
<proteinExistence type="inferred from homology"/>
<gene>
    <name evidence="7" type="ORF">GETHLI_29280</name>
</gene>
<dbReference type="PROSITE" id="PS50893">
    <property type="entry name" value="ABC_TRANSPORTER_2"/>
    <property type="match status" value="1"/>
</dbReference>
<protein>
    <submittedName>
        <fullName evidence="7">ABC transporter ATP-binding protein</fullName>
    </submittedName>
</protein>
<keyword evidence="8" id="KW-1185">Reference proteome</keyword>
<dbReference type="SMART" id="SM00382">
    <property type="entry name" value="AAA"/>
    <property type="match status" value="1"/>
</dbReference>
<feature type="domain" description="ABC transporter" evidence="6">
    <location>
        <begin position="4"/>
        <end position="234"/>
    </location>
</feature>
<dbReference type="InterPro" id="IPR017871">
    <property type="entry name" value="ABC_transporter-like_CS"/>
</dbReference>
<evidence type="ECO:0000256" key="2">
    <source>
        <dbReference type="ARBA" id="ARBA00022448"/>
    </source>
</evidence>
<name>A0ABQ5QJD0_9BACT</name>
<keyword evidence="4" id="KW-0547">Nucleotide-binding</keyword>
<comment type="similarity">
    <text evidence="1">Belongs to the ABC transporter superfamily.</text>
</comment>
<accession>A0ABQ5QJD0</accession>
<keyword evidence="3" id="KW-0536">Nodulation</keyword>
<dbReference type="EMBL" id="BSDE01000006">
    <property type="protein sequence ID" value="GLH74426.1"/>
    <property type="molecule type" value="Genomic_DNA"/>
</dbReference>
<dbReference type="CDD" id="cd03230">
    <property type="entry name" value="ABC_DR_subfamily_A"/>
    <property type="match status" value="1"/>
</dbReference>
<dbReference type="RefSeq" id="WP_285576718.1">
    <property type="nucleotide sequence ID" value="NZ_BSDE01000006.1"/>
</dbReference>
<evidence type="ECO:0000313" key="7">
    <source>
        <dbReference type="EMBL" id="GLH74426.1"/>
    </source>
</evidence>
<evidence type="ECO:0000259" key="6">
    <source>
        <dbReference type="PROSITE" id="PS50893"/>
    </source>
</evidence>
<dbReference type="GO" id="GO:0005524">
    <property type="term" value="F:ATP binding"/>
    <property type="evidence" value="ECO:0007669"/>
    <property type="project" value="UniProtKB-KW"/>
</dbReference>
<dbReference type="PANTHER" id="PTHR42711:SF5">
    <property type="entry name" value="ABC TRANSPORTER ATP-BINDING PROTEIN NATA"/>
    <property type="match status" value="1"/>
</dbReference>
<dbReference type="Proteomes" id="UP001165069">
    <property type="component" value="Unassembled WGS sequence"/>
</dbReference>
<organism evidence="7 8">
    <name type="scientific">Geothrix limicola</name>
    <dbReference type="NCBI Taxonomy" id="2927978"/>
    <lineage>
        <taxon>Bacteria</taxon>
        <taxon>Pseudomonadati</taxon>
        <taxon>Acidobacteriota</taxon>
        <taxon>Holophagae</taxon>
        <taxon>Holophagales</taxon>
        <taxon>Holophagaceae</taxon>
        <taxon>Geothrix</taxon>
    </lineage>
</organism>
<sequence length="247" mass="26815">MPALELVSLTKRFGDKTAVDDLNLSLEPGAFLGLLGRNGAGKSTTLKMVTGLLNPTSGSIRVLGLDLAADPLAVKRQIGAMPEDMALLDMLSGPQYLRFVGRMYGLPDALIDSRREELFDKLDLAVTPKTLLADYSFGMKKKVALCAALIHAPRMVFLDEPFEGIDPVTSRTIKDILHSLQQSGVTLVLTSHILEVVERLCPLIAILDEGQLKGFGTLEELRRGSESLEQLFVDLVGGAQKGELSWL</sequence>
<dbReference type="SUPFAM" id="SSF52540">
    <property type="entry name" value="P-loop containing nucleoside triphosphate hydrolases"/>
    <property type="match status" value="1"/>
</dbReference>
<dbReference type="InterPro" id="IPR027417">
    <property type="entry name" value="P-loop_NTPase"/>
</dbReference>
<dbReference type="Gene3D" id="3.40.50.300">
    <property type="entry name" value="P-loop containing nucleotide triphosphate hydrolases"/>
    <property type="match status" value="1"/>
</dbReference>
<evidence type="ECO:0000256" key="1">
    <source>
        <dbReference type="ARBA" id="ARBA00005417"/>
    </source>
</evidence>